<sequence>MTKSHLIPLTLDVSAQFCREVIDMAITGYSPNWGEFDVTKRTEPDEHEITYPDRVRVDEFGDGDTPLSTCEIGTAEIAEGMRRVLLGDMTDKADHAQAAPHYAAAILHAIREGDTAHIDADTADVIMQAAALGRIVYA</sequence>
<name>A0A4D5ZD28_9CAUD</name>
<dbReference type="EMBL" id="MK552140">
    <property type="protein sequence ID" value="QBX06436.1"/>
    <property type="molecule type" value="Genomic_DNA"/>
</dbReference>
<reference evidence="1 2" key="1">
    <citation type="submission" date="2019-02" db="EMBL/GenBank/DDBJ databases">
        <title>Complete genome sequence of Burkholderia cenocepacia phage BcepSaruman.</title>
        <authorList>
            <person name="Park K."/>
            <person name="Liu M."/>
            <person name="Gill J."/>
        </authorList>
    </citation>
    <scope>NUCLEOTIDE SEQUENCE [LARGE SCALE GENOMIC DNA]</scope>
</reference>
<organism evidence="1 2">
    <name type="scientific">Burkholderia phage BcepSaruman</name>
    <dbReference type="NCBI Taxonomy" id="2530032"/>
    <lineage>
        <taxon>Viruses</taxon>
        <taxon>Duplodnaviria</taxon>
        <taxon>Heunggongvirae</taxon>
        <taxon>Uroviricota</taxon>
        <taxon>Caudoviricetes</taxon>
        <taxon>Sarumanvirus</taxon>
        <taxon>Sarumanvirus bcepsaruman</taxon>
    </lineage>
</organism>
<dbReference type="Proteomes" id="UP000296455">
    <property type="component" value="Segment"/>
</dbReference>
<gene>
    <name evidence="1" type="ORF">BcepSaruman_023</name>
</gene>
<evidence type="ECO:0000313" key="1">
    <source>
        <dbReference type="EMBL" id="QBX06436.1"/>
    </source>
</evidence>
<proteinExistence type="predicted"/>
<keyword evidence="2" id="KW-1185">Reference proteome</keyword>
<protein>
    <submittedName>
        <fullName evidence="1">Uncharacterized protein</fullName>
    </submittedName>
</protein>
<accession>A0A4D5ZD28</accession>
<evidence type="ECO:0000313" key="2">
    <source>
        <dbReference type="Proteomes" id="UP000296455"/>
    </source>
</evidence>